<proteinExistence type="predicted"/>
<gene>
    <name evidence="2" type="ORF">LCGC14_2626240</name>
</gene>
<feature type="non-terminal residue" evidence="2">
    <location>
        <position position="1"/>
    </location>
</feature>
<feature type="compositionally biased region" description="Basic residues" evidence="1">
    <location>
        <begin position="1"/>
        <end position="22"/>
    </location>
</feature>
<organism evidence="2">
    <name type="scientific">marine sediment metagenome</name>
    <dbReference type="NCBI Taxonomy" id="412755"/>
    <lineage>
        <taxon>unclassified sequences</taxon>
        <taxon>metagenomes</taxon>
        <taxon>ecological metagenomes</taxon>
    </lineage>
</organism>
<reference evidence="2" key="1">
    <citation type="journal article" date="2015" name="Nature">
        <title>Complex archaea that bridge the gap between prokaryotes and eukaryotes.</title>
        <authorList>
            <person name="Spang A."/>
            <person name="Saw J.H."/>
            <person name="Jorgensen S.L."/>
            <person name="Zaremba-Niedzwiedzka K."/>
            <person name="Martijn J."/>
            <person name="Lind A.E."/>
            <person name="van Eijk R."/>
            <person name="Schleper C."/>
            <person name="Guy L."/>
            <person name="Ettema T.J."/>
        </authorList>
    </citation>
    <scope>NUCLEOTIDE SEQUENCE</scope>
</reference>
<dbReference type="AlphaFoldDB" id="A0A0F9A1I6"/>
<accession>A0A0F9A1I6</accession>
<comment type="caution">
    <text evidence="2">The sequence shown here is derived from an EMBL/GenBank/DDBJ whole genome shotgun (WGS) entry which is preliminary data.</text>
</comment>
<dbReference type="EMBL" id="LAZR01044934">
    <property type="protein sequence ID" value="KKL03184.1"/>
    <property type="molecule type" value="Genomic_DNA"/>
</dbReference>
<evidence type="ECO:0000313" key="2">
    <source>
        <dbReference type="EMBL" id="KKL03184.1"/>
    </source>
</evidence>
<protein>
    <submittedName>
        <fullName evidence="2">Uncharacterized protein</fullName>
    </submittedName>
</protein>
<evidence type="ECO:0000256" key="1">
    <source>
        <dbReference type="SAM" id="MobiDB-lite"/>
    </source>
</evidence>
<feature type="non-terminal residue" evidence="2">
    <location>
        <position position="458"/>
    </location>
</feature>
<feature type="region of interest" description="Disordered" evidence="1">
    <location>
        <begin position="1"/>
        <end position="28"/>
    </location>
</feature>
<name>A0A0F9A1I6_9ZZZZ</name>
<sequence length="458" mass="52468">KKSSPPKGYSKKRKSVKPRKIGNTKSVKNYKPVKFASASRSFKNASVLRAFNLPTYTDEELEFFEDSWANTPAGTALDKRMELVIGGGIKPIFELIDPTKKNGEEMSEEEQKKILDKYQKELKELEEFDIQVNFNQKLFDAAVMAKVFGRSVLLFENLQDDKSAGLPKSLKLVHSRNLNKVNFNQETWKLEDVLIQNPSAKAKAEEMIYFVNKPDSPIRLTLWYGYSEMQRIVGAARAYRRIIEFDMPEITQSLWAAYGMFLVKRLGRSESDAETDMNTLLASLNPGAFNAVSVDQMDEIEYKQIDLQPKIKELVDLADFYERVMIGNSQTPSALLGREEDQNRATLIGKIKFFIEGPVKSDREWLSGIISEQWYERNLKKLKHEDILKHVRIKAEFEAVTIEAWDDLVEPVQRLITILPNMTDEIKLQLLNLEEIKADLPEENVNFIPDGSQATQGV</sequence>